<organism evidence="2 3">
    <name type="scientific">Bursaphelenchus okinawaensis</name>
    <dbReference type="NCBI Taxonomy" id="465554"/>
    <lineage>
        <taxon>Eukaryota</taxon>
        <taxon>Metazoa</taxon>
        <taxon>Ecdysozoa</taxon>
        <taxon>Nematoda</taxon>
        <taxon>Chromadorea</taxon>
        <taxon>Rhabditida</taxon>
        <taxon>Tylenchina</taxon>
        <taxon>Tylenchomorpha</taxon>
        <taxon>Aphelenchoidea</taxon>
        <taxon>Aphelenchoididae</taxon>
        <taxon>Bursaphelenchus</taxon>
    </lineage>
</organism>
<protein>
    <submittedName>
        <fullName evidence="2">Uncharacterized protein</fullName>
    </submittedName>
</protein>
<feature type="transmembrane region" description="Helical" evidence="1">
    <location>
        <begin position="67"/>
        <end position="88"/>
    </location>
</feature>
<feature type="transmembrane region" description="Helical" evidence="1">
    <location>
        <begin position="501"/>
        <end position="524"/>
    </location>
</feature>
<accession>A0A811KUX7</accession>
<comment type="caution">
    <text evidence="2">The sequence shown here is derived from an EMBL/GenBank/DDBJ whole genome shotgun (WGS) entry which is preliminary data.</text>
</comment>
<keyword evidence="1" id="KW-0812">Transmembrane</keyword>
<dbReference type="EMBL" id="CAJFDH010000004">
    <property type="protein sequence ID" value="CAD5218672.1"/>
    <property type="molecule type" value="Genomic_DNA"/>
</dbReference>
<gene>
    <name evidence="2" type="ORF">BOKJ2_LOCUS7882</name>
</gene>
<dbReference type="EMBL" id="CAJFCW020000004">
    <property type="protein sequence ID" value="CAG9111289.1"/>
    <property type="molecule type" value="Genomic_DNA"/>
</dbReference>
<proteinExistence type="predicted"/>
<evidence type="ECO:0000313" key="2">
    <source>
        <dbReference type="EMBL" id="CAD5218672.1"/>
    </source>
</evidence>
<name>A0A811KUX7_9BILA</name>
<sequence length="615" mass="71281">MHLCQRSGALSRLACCHFVKLLNDTNKVPFCDTEFMNNATRKLEPLPNVYSTPVYLNFPPEVPEDHATFFLGITLLISIAVFCAIIIMKLTKPKVGFARLPSGFSFNGPMDYDIMMWLSRHQRRSSVMLFLRSMGCRPGSNRTRQTSLSVVSSSSMGLLPSYRSATSTTITPTSVPPPPYEEMESLTTSTRASYVISNPYSNQDTVVYRYLIDPDCYVYVWAENEYDNFQERLEYIGNYSTSWMNVCRLDNILTFTDKTDLHVLLKLDNGYAHTKLDLPHLANEIEKFYPEYASEFLNLDANFDVPNATLEDCYVKETDKVLICYFWHQTTLYKVEFSIYCPENKTFCNVIKGIPTMLSDLPDKNHNLFVENTDNETILYFYNTLYGNWIQRYTEDSKFTRMTQHSIHVPPNTYEIKKFIKDGLDKVITVECNKEDQCTYYHSSLIDTAYTPSICLFRTSYPMTIGFVRKENNIKRYPKRRLSPLTQWHTSNKNVVYNAHVVVVVTYTMWTITLLATCELAFLTKRRLMMKIVRLAEKSCISYPNEYKNRRTTTHLFEDTEVLELKKIQTDLKKRLNIKDEDPYEPEIVPKVPVKGRLNAGPAIDVIVEPMSYSL</sequence>
<keyword evidence="1" id="KW-1133">Transmembrane helix</keyword>
<dbReference type="Proteomes" id="UP000614601">
    <property type="component" value="Unassembled WGS sequence"/>
</dbReference>
<keyword evidence="3" id="KW-1185">Reference proteome</keyword>
<dbReference type="Proteomes" id="UP000783686">
    <property type="component" value="Unassembled WGS sequence"/>
</dbReference>
<dbReference type="OrthoDB" id="5875827at2759"/>
<keyword evidence="1" id="KW-0472">Membrane</keyword>
<reference evidence="2" key="1">
    <citation type="submission" date="2020-09" db="EMBL/GenBank/DDBJ databases">
        <authorList>
            <person name="Kikuchi T."/>
        </authorList>
    </citation>
    <scope>NUCLEOTIDE SEQUENCE</scope>
    <source>
        <strain evidence="2">SH1</strain>
    </source>
</reference>
<dbReference type="AlphaFoldDB" id="A0A811KUX7"/>
<evidence type="ECO:0000313" key="3">
    <source>
        <dbReference type="Proteomes" id="UP000614601"/>
    </source>
</evidence>
<evidence type="ECO:0000256" key="1">
    <source>
        <dbReference type="SAM" id="Phobius"/>
    </source>
</evidence>